<dbReference type="InterPro" id="IPR009003">
    <property type="entry name" value="Peptidase_S1_PA"/>
</dbReference>
<name>A0AAU1UJV1_9ACTN</name>
<sequence length="1330" mass="146700">MEEEQVVLVRGAGIGSGYLIAPRLVLTAAHLLPPPETRAEITVALRDSAARFPVVVRWRRQDEAVDAALLEIPADHPEWSTPATLRGALGRRPQRWGWCVTGGSEMRVTATGFPRQQRAADGGRNREQLLGRVRPHGGRIAEIIDDAGLLGFDTTGLDHETAANITSWSGMSGAALFQERGRLLLGVVRADRRPRHGTRLTYTRSEDLLACADFRAVVREATSVDPQPEPVELAGLLESAPPKREVTSPTMLLRADTEVVSFHGREDTLADLEQWCLADSDGATAVRVITAPGGQGKTRLARQVMARLRNRGWVAGQVRHKPRDLDALRTVQHPLLLVVDYAETMPELVRELREQTEEARHPVRLLLLARSLGSWRTRATGALPETRLHALSTGAADREHAFLRAARDLSSRLAEVTGETDVDWARLPDALPAAVRGAGLRAETALTVQMAALAALLRHVRVPQPAGDALESQLLWHEQKYWQDSAEEWGMGRRAQRLQARAVAAAVLCPAQDEREARATIARLLPDEPAWLTADIAAWLRDLYPPPEGRYWGRLEPDRLAEYQASEQVIDDAGLLGRLLAGAPDHQQVQALTVLARSAVAHANEGRTREARIVIDRLRETVRPAPAGEPHSTGRLTADEPLTATALRAHSDALPEQSHVLREYALDVARELSRLCRTTGDSPQALRDRAWALHNLAERHMAVGDWEEARVAAGDAAALRRTQVDDGTSTHRTEWADSLLALSQARRMTRHLMEAHDAGDQALGLFRTLAAQGGEDGEKRERGLVRALINQSQVVWRLDPSAIPFDQIARSDDHTDEAVRRARTLAARHPDLDPLLLTKALAERGANLWRLQRHSEALSLSEEAAETARRLARENPDAYAADLASALMGLAVDYSNATRPPGEAMALVREAIELLRPLAGDLPGVHRSTLAQMLHNLAWEQFDAGDAAAARESIAEAVEHRRALMRQPYGTPVPTLAQSVSALATYHASAGDHRAAVEGFEEALATYERTELPLSASDLKNQSGTALKLAHSYDALGRSADALTALNQALAVRHRLREYAPSLYTEGYATALHDLSDLYRKYDRPVAERILLRQAQPLYRRLSRVTDEGREGLAWCLHDLGTSYATSWATADRAVTSLREAYELRAGLSARDARHEEDLAGTCAQLARALLMTSSFHEAVRIAEHEVSLRSRLSVTNRARHERPLCFALLRLAEGRASTGNEAEAWHTALQAEQACLTLVDRPGEPPAERALLLCRLARALSLCGRRDWRRAARAERPARRAIRIYRRLVDQDPRTHQADLTWALNTLTRVLERLGRHAGAIDVQLRKGA</sequence>
<dbReference type="InterPro" id="IPR027417">
    <property type="entry name" value="P-loop_NTPase"/>
</dbReference>
<dbReference type="EMBL" id="CP108195">
    <property type="protein sequence ID" value="WTS17519.1"/>
    <property type="molecule type" value="Genomic_DNA"/>
</dbReference>
<dbReference type="Gene3D" id="1.25.40.10">
    <property type="entry name" value="Tetratricopeptide repeat domain"/>
    <property type="match status" value="3"/>
</dbReference>
<accession>A0AAU1UJV1</accession>
<dbReference type="Gene3D" id="2.40.10.10">
    <property type="entry name" value="Trypsin-like serine proteases"/>
    <property type="match status" value="1"/>
</dbReference>
<gene>
    <name evidence="1" type="ORF">OHU69_44740</name>
</gene>
<dbReference type="Gene3D" id="3.40.50.300">
    <property type="entry name" value="P-loop containing nucleotide triphosphate hydrolases"/>
    <property type="match status" value="1"/>
</dbReference>
<evidence type="ECO:0000313" key="1">
    <source>
        <dbReference type="EMBL" id="WTS17519.1"/>
    </source>
</evidence>
<dbReference type="Pfam" id="PF13374">
    <property type="entry name" value="TPR_10"/>
    <property type="match status" value="2"/>
</dbReference>
<dbReference type="SUPFAM" id="SSF48452">
    <property type="entry name" value="TPR-like"/>
    <property type="match status" value="3"/>
</dbReference>
<reference evidence="1" key="1">
    <citation type="submission" date="2022-10" db="EMBL/GenBank/DDBJ databases">
        <title>The complete genomes of actinobacterial strains from the NBC collection.</title>
        <authorList>
            <person name="Joergensen T.S."/>
            <person name="Alvarez Arevalo M."/>
            <person name="Sterndorff E.B."/>
            <person name="Faurdal D."/>
            <person name="Vuksanovic O."/>
            <person name="Mourched A.-S."/>
            <person name="Charusanti P."/>
            <person name="Shaw S."/>
            <person name="Blin K."/>
            <person name="Weber T."/>
        </authorList>
    </citation>
    <scope>NUCLEOTIDE SEQUENCE</scope>
    <source>
        <strain evidence="1">NBC_00119</strain>
    </source>
</reference>
<organism evidence="1">
    <name type="scientific">Streptomyces sp. NBC_00119</name>
    <dbReference type="NCBI Taxonomy" id="2975659"/>
    <lineage>
        <taxon>Bacteria</taxon>
        <taxon>Bacillati</taxon>
        <taxon>Actinomycetota</taxon>
        <taxon>Actinomycetes</taxon>
        <taxon>Kitasatosporales</taxon>
        <taxon>Streptomycetaceae</taxon>
        <taxon>Streptomyces</taxon>
    </lineage>
</organism>
<dbReference type="InterPro" id="IPR011990">
    <property type="entry name" value="TPR-like_helical_dom_sf"/>
</dbReference>
<dbReference type="InterPro" id="IPR043504">
    <property type="entry name" value="Peptidase_S1_PA_chymotrypsin"/>
</dbReference>
<dbReference type="PANTHER" id="PTHR19959:SF119">
    <property type="entry name" value="FUNGAL LIPASE-LIKE DOMAIN-CONTAINING PROTEIN"/>
    <property type="match status" value="1"/>
</dbReference>
<protein>
    <submittedName>
        <fullName evidence="1">Trypsin-like peptidase domain-containing protein</fullName>
    </submittedName>
</protein>
<dbReference type="PANTHER" id="PTHR19959">
    <property type="entry name" value="KINESIN LIGHT CHAIN"/>
    <property type="match status" value="1"/>
</dbReference>
<proteinExistence type="predicted"/>
<dbReference type="SMART" id="SM00028">
    <property type="entry name" value="TPR"/>
    <property type="match status" value="5"/>
</dbReference>
<dbReference type="SUPFAM" id="SSF50494">
    <property type="entry name" value="Trypsin-like serine proteases"/>
    <property type="match status" value="1"/>
</dbReference>
<dbReference type="InterPro" id="IPR019734">
    <property type="entry name" value="TPR_rpt"/>
</dbReference>
<dbReference type="Pfam" id="PF13365">
    <property type="entry name" value="Trypsin_2"/>
    <property type="match status" value="1"/>
</dbReference>